<protein>
    <recommendedName>
        <fullName evidence="4">Lipoprotein</fullName>
    </recommendedName>
</protein>
<feature type="signal peptide" evidence="1">
    <location>
        <begin position="1"/>
        <end position="17"/>
    </location>
</feature>
<dbReference type="Proteomes" id="UP000196531">
    <property type="component" value="Unassembled WGS sequence"/>
</dbReference>
<evidence type="ECO:0000313" key="3">
    <source>
        <dbReference type="Proteomes" id="UP000196531"/>
    </source>
</evidence>
<name>A0A1Y5F3I2_9BACT</name>
<reference evidence="3" key="1">
    <citation type="journal article" date="2017" name="Proc. Natl. Acad. Sci. U.S.A.">
        <title>Simulation of Deepwater Horizon oil plume reveals substrate specialization within a complex community of hydrocarbon-degraders.</title>
        <authorList>
            <person name="Hu P."/>
            <person name="Dubinsky E.A."/>
            <person name="Probst A.J."/>
            <person name="Wang J."/>
            <person name="Sieber C.M.K."/>
            <person name="Tom L.M."/>
            <person name="Gardinali P."/>
            <person name="Banfield J.F."/>
            <person name="Atlas R.M."/>
            <person name="Andersen G.L."/>
        </authorList>
    </citation>
    <scope>NUCLEOTIDE SEQUENCE [LARGE SCALE GENOMIC DNA]</scope>
</reference>
<comment type="caution">
    <text evidence="2">The sequence shown here is derived from an EMBL/GenBank/DDBJ whole genome shotgun (WGS) entry which is preliminary data.</text>
</comment>
<sequence length="145" mass="16586">MKTLLILLTIASFNTFADDCAGSFSAGEKHNRKAVNYSNRANDSFELSKDEANSSYPDDEIICDALKETVLLSSMSTNQYKSAYKSFRNVTIFCEDSSYRSQARPQERLNKKGFINQKYFTRDVCSTLSNKCDYECPRAYTHIYL</sequence>
<dbReference type="EMBL" id="MAAO01000010">
    <property type="protein sequence ID" value="OUR94814.1"/>
    <property type="molecule type" value="Genomic_DNA"/>
</dbReference>
<organism evidence="2 3">
    <name type="scientific">Halobacteriovorax marinus</name>
    <dbReference type="NCBI Taxonomy" id="97084"/>
    <lineage>
        <taxon>Bacteria</taxon>
        <taxon>Pseudomonadati</taxon>
        <taxon>Bdellovibrionota</taxon>
        <taxon>Bacteriovoracia</taxon>
        <taxon>Bacteriovoracales</taxon>
        <taxon>Halobacteriovoraceae</taxon>
        <taxon>Halobacteriovorax</taxon>
    </lineage>
</organism>
<evidence type="ECO:0000313" key="2">
    <source>
        <dbReference type="EMBL" id="OUR94814.1"/>
    </source>
</evidence>
<feature type="chain" id="PRO_5012464051" description="Lipoprotein" evidence="1">
    <location>
        <begin position="18"/>
        <end position="145"/>
    </location>
</feature>
<gene>
    <name evidence="2" type="ORF">A9Q84_17035</name>
</gene>
<evidence type="ECO:0008006" key="4">
    <source>
        <dbReference type="Google" id="ProtNLM"/>
    </source>
</evidence>
<proteinExistence type="predicted"/>
<accession>A0A1Y5F3I2</accession>
<evidence type="ECO:0000256" key="1">
    <source>
        <dbReference type="SAM" id="SignalP"/>
    </source>
</evidence>
<keyword evidence="1" id="KW-0732">Signal</keyword>
<dbReference type="AlphaFoldDB" id="A0A1Y5F3I2"/>